<keyword evidence="2" id="KW-0812">Transmembrane</keyword>
<gene>
    <name evidence="4" type="ORF">SSP24_39920</name>
</gene>
<reference evidence="4 5" key="1">
    <citation type="submission" date="2019-06" db="EMBL/GenBank/DDBJ databases">
        <title>Whole genome shotgun sequence of Streptomyces spinoverrucosus NBRC 14228.</title>
        <authorList>
            <person name="Hosoyama A."/>
            <person name="Uohara A."/>
            <person name="Ohji S."/>
            <person name="Ichikawa N."/>
        </authorList>
    </citation>
    <scope>NUCLEOTIDE SEQUENCE [LARGE SCALE GENOMIC DNA]</scope>
    <source>
        <strain evidence="4 5">NBRC 14228</strain>
    </source>
</reference>
<dbReference type="Gene3D" id="3.40.190.10">
    <property type="entry name" value="Periplasmic binding protein-like II"/>
    <property type="match status" value="2"/>
</dbReference>
<comment type="caution">
    <text evidence="4">The sequence shown here is derived from an EMBL/GenBank/DDBJ whole genome shotgun (WGS) entry which is preliminary data.</text>
</comment>
<evidence type="ECO:0000313" key="5">
    <source>
        <dbReference type="Proteomes" id="UP000317881"/>
    </source>
</evidence>
<dbReference type="AlphaFoldDB" id="A0A4Y3VHI5"/>
<protein>
    <submittedName>
        <fullName evidence="4">Phosphate-binding protein</fullName>
    </submittedName>
</protein>
<dbReference type="Proteomes" id="UP000317881">
    <property type="component" value="Unassembled WGS sequence"/>
</dbReference>
<dbReference type="PANTHER" id="PTHR30570">
    <property type="entry name" value="PERIPLASMIC PHOSPHATE BINDING COMPONENT OF PHOSPHATE ABC TRANSPORTER"/>
    <property type="match status" value="1"/>
</dbReference>
<sequence>MWEWLNNENVIAVGTSVLGVAAALATFLYDRWVPRRKLIGYRVQMDTPIGDGVSSNPRLGDFDVPNMARASLVLLRIENDGGRSIDQGDYTSSDIHGLTAEFTGRTVQAVAVTQPSGIDHLNSHFIRRNGFDHHDNKVTIPRVPLEPGDHFKLLVLLSGGQVEGEVKLIGGLHEGKVHQNSSPTPDEKQRLFSLPARLLSGALILALLGLAGIIVLRDGNPIECERGELTVIGSTAFEPVVRTLADRYENKCEGAHISVEARGSEAGVTELAHLDRDDARSVIAFSDGPMGERWKLKGKKVALSVFTVVVHKDIDLGSHGLSLQEVRDIYAGEYQRWGQVVPEVKEIADLPIVLVSRGDESGTRQVFQERVLNAWEGAPSTSLDCTPPERPGDTVTRCELPGTRAVLDKVEEQPGAIGYSELTLAEARGDDLRRVPLNGDQPDDEQIELGSSRYPYKDVEYAYTYGTPRPGSLAASFLAYFDESTSQKVIRDEGHLPCLRVPVQCE</sequence>
<organism evidence="4 5">
    <name type="scientific">Streptomyces spinoverrucosus</name>
    <dbReference type="NCBI Taxonomy" id="284043"/>
    <lineage>
        <taxon>Bacteria</taxon>
        <taxon>Bacillati</taxon>
        <taxon>Actinomycetota</taxon>
        <taxon>Actinomycetes</taxon>
        <taxon>Kitasatosporales</taxon>
        <taxon>Streptomycetaceae</taxon>
        <taxon>Streptomyces</taxon>
    </lineage>
</organism>
<evidence type="ECO:0000313" key="4">
    <source>
        <dbReference type="EMBL" id="GEC06337.1"/>
    </source>
</evidence>
<dbReference type="Pfam" id="PF12849">
    <property type="entry name" value="PBP_like_2"/>
    <property type="match status" value="1"/>
</dbReference>
<dbReference type="InterPro" id="IPR024370">
    <property type="entry name" value="PBP_domain"/>
</dbReference>
<dbReference type="InterPro" id="IPR050811">
    <property type="entry name" value="Phosphate_ABC_transporter"/>
</dbReference>
<keyword evidence="2" id="KW-1133">Transmembrane helix</keyword>
<feature type="domain" description="PBP" evidence="3">
    <location>
        <begin position="224"/>
        <end position="481"/>
    </location>
</feature>
<feature type="transmembrane region" description="Helical" evidence="2">
    <location>
        <begin position="12"/>
        <end position="29"/>
    </location>
</feature>
<evidence type="ECO:0000259" key="3">
    <source>
        <dbReference type="Pfam" id="PF12849"/>
    </source>
</evidence>
<dbReference type="RefSeq" id="WP_141310985.1">
    <property type="nucleotide sequence ID" value="NZ_BJND01000026.1"/>
</dbReference>
<feature type="transmembrane region" description="Helical" evidence="2">
    <location>
        <begin position="198"/>
        <end position="216"/>
    </location>
</feature>
<name>A0A4Y3VHI5_9ACTN</name>
<dbReference type="SUPFAM" id="SSF53850">
    <property type="entry name" value="Periplasmic binding protein-like II"/>
    <property type="match status" value="1"/>
</dbReference>
<dbReference type="OrthoDB" id="9790048at2"/>
<keyword evidence="1" id="KW-0732">Signal</keyword>
<proteinExistence type="predicted"/>
<dbReference type="EMBL" id="BJND01000026">
    <property type="protein sequence ID" value="GEC06337.1"/>
    <property type="molecule type" value="Genomic_DNA"/>
</dbReference>
<keyword evidence="5" id="KW-1185">Reference proteome</keyword>
<evidence type="ECO:0000256" key="1">
    <source>
        <dbReference type="ARBA" id="ARBA00022729"/>
    </source>
</evidence>
<evidence type="ECO:0000256" key="2">
    <source>
        <dbReference type="SAM" id="Phobius"/>
    </source>
</evidence>
<dbReference type="PANTHER" id="PTHR30570:SF1">
    <property type="entry name" value="PHOSPHATE-BINDING PROTEIN PSTS"/>
    <property type="match status" value="1"/>
</dbReference>
<accession>A0A4Y3VHI5</accession>
<keyword evidence="2" id="KW-0472">Membrane</keyword>